<accession>A0A373F9P0</accession>
<dbReference type="AlphaFoldDB" id="A0A373F9P0"/>
<organism evidence="2 3">
    <name type="scientific">Comamonas testosteroni</name>
    <name type="common">Pseudomonas testosteroni</name>
    <dbReference type="NCBI Taxonomy" id="285"/>
    <lineage>
        <taxon>Bacteria</taxon>
        <taxon>Pseudomonadati</taxon>
        <taxon>Pseudomonadota</taxon>
        <taxon>Betaproteobacteria</taxon>
        <taxon>Burkholderiales</taxon>
        <taxon>Comamonadaceae</taxon>
        <taxon>Comamonas</taxon>
    </lineage>
</organism>
<gene>
    <name evidence="2" type="ORF">DZC30_19840</name>
</gene>
<evidence type="ECO:0000313" key="2">
    <source>
        <dbReference type="EMBL" id="RGE40770.1"/>
    </source>
</evidence>
<evidence type="ECO:0000313" key="3">
    <source>
        <dbReference type="Proteomes" id="UP000261948"/>
    </source>
</evidence>
<proteinExistence type="predicted"/>
<sequence length="152" mass="16943">MKNWLVSSALLMAAAQIPALAQMVQPTRFGLLEANPQNILQFEGKPFEQAVYLERPDYTMIRFQQDEADVIFLRQNKGSDCPQKFAIVRVTREGAKGLTDLGTCSATVIRPEIHGQTILFSQPETDGKSVMRYEYDGNGVLTETRDSSQAGE</sequence>
<evidence type="ECO:0008006" key="4">
    <source>
        <dbReference type="Google" id="ProtNLM"/>
    </source>
</evidence>
<keyword evidence="3" id="KW-1185">Reference proteome</keyword>
<keyword evidence="1" id="KW-0732">Signal</keyword>
<dbReference type="OrthoDB" id="7564791at2"/>
<evidence type="ECO:0000256" key="1">
    <source>
        <dbReference type="SAM" id="SignalP"/>
    </source>
</evidence>
<protein>
    <recommendedName>
        <fullName evidence="4">Lipoprotein</fullName>
    </recommendedName>
</protein>
<comment type="caution">
    <text evidence="2">The sequence shown here is derived from an EMBL/GenBank/DDBJ whole genome shotgun (WGS) entry which is preliminary data.</text>
</comment>
<name>A0A373F9P0_COMTE</name>
<dbReference type="Proteomes" id="UP000261948">
    <property type="component" value="Unassembled WGS sequence"/>
</dbReference>
<dbReference type="EMBL" id="QURR01000033">
    <property type="protein sequence ID" value="RGE40770.1"/>
    <property type="molecule type" value="Genomic_DNA"/>
</dbReference>
<feature type="chain" id="PRO_5016714318" description="Lipoprotein" evidence="1">
    <location>
        <begin position="22"/>
        <end position="152"/>
    </location>
</feature>
<feature type="signal peptide" evidence="1">
    <location>
        <begin position="1"/>
        <end position="21"/>
    </location>
</feature>
<reference evidence="2 3" key="1">
    <citation type="submission" date="2018-08" db="EMBL/GenBank/DDBJ databases">
        <title>Comamonas testosteroni strain SWCO2.</title>
        <authorList>
            <person name="Jiang N."/>
            <person name="Zhang X.Z."/>
        </authorList>
    </citation>
    <scope>NUCLEOTIDE SEQUENCE [LARGE SCALE GENOMIC DNA]</scope>
    <source>
        <strain evidence="2 3">SWCO2</strain>
    </source>
</reference>